<dbReference type="InterPro" id="IPR026866">
    <property type="entry name" value="CR006_AAA"/>
</dbReference>
<feature type="domain" description="Protein CR006 P-loop" evidence="2">
    <location>
        <begin position="9"/>
        <end position="716"/>
    </location>
</feature>
<dbReference type="Pfam" id="PF13166">
    <property type="entry name" value="AAA_13"/>
    <property type="match status" value="1"/>
</dbReference>
<dbReference type="PANTHER" id="PTHR32114">
    <property type="entry name" value="ABC TRANSPORTER ABCH.3"/>
    <property type="match status" value="1"/>
</dbReference>
<reference evidence="3 4" key="1">
    <citation type="submission" date="2020-08" db="EMBL/GenBank/DDBJ databases">
        <title>Genomic Encyclopedia of Type Strains, Phase IV (KMG-IV): sequencing the most valuable type-strain genomes for metagenomic binning, comparative biology and taxonomic classification.</title>
        <authorList>
            <person name="Goeker M."/>
        </authorList>
    </citation>
    <scope>NUCLEOTIDE SEQUENCE [LARGE SCALE GENOMIC DNA]</scope>
    <source>
        <strain evidence="3 4">DSM 26385</strain>
    </source>
</reference>
<feature type="compositionally biased region" description="Low complexity" evidence="1">
    <location>
        <begin position="749"/>
        <end position="762"/>
    </location>
</feature>
<accession>A0A7W6K317</accession>
<comment type="caution">
    <text evidence="3">The sequence shown here is derived from an EMBL/GenBank/DDBJ whole genome shotgun (WGS) entry which is preliminary data.</text>
</comment>
<evidence type="ECO:0000256" key="1">
    <source>
        <dbReference type="SAM" id="MobiDB-lite"/>
    </source>
</evidence>
<feature type="region of interest" description="Disordered" evidence="1">
    <location>
        <begin position="749"/>
        <end position="768"/>
    </location>
</feature>
<evidence type="ECO:0000313" key="4">
    <source>
        <dbReference type="Proteomes" id="UP000584824"/>
    </source>
</evidence>
<gene>
    <name evidence="3" type="ORF">GGQ66_001700</name>
</gene>
<dbReference type="InterPro" id="IPR027417">
    <property type="entry name" value="P-loop_NTPase"/>
</dbReference>
<dbReference type="PANTHER" id="PTHR32114:SF2">
    <property type="entry name" value="ABC TRANSPORTER ABCH.3"/>
    <property type="match status" value="1"/>
</dbReference>
<dbReference type="RefSeq" id="WP_183791366.1">
    <property type="nucleotide sequence ID" value="NZ_JACIDU010000005.1"/>
</dbReference>
<evidence type="ECO:0000259" key="2">
    <source>
        <dbReference type="Pfam" id="PF13166"/>
    </source>
</evidence>
<evidence type="ECO:0000313" key="3">
    <source>
        <dbReference type="EMBL" id="MBB4103145.1"/>
    </source>
</evidence>
<dbReference type="EMBL" id="JACIDU010000005">
    <property type="protein sequence ID" value="MBB4103145.1"/>
    <property type="molecule type" value="Genomic_DNA"/>
</dbReference>
<dbReference type="Gene3D" id="3.40.50.300">
    <property type="entry name" value="P-loop containing nucleotide triphosphate hydrolases"/>
    <property type="match status" value="1"/>
</dbReference>
<proteinExistence type="predicted"/>
<protein>
    <submittedName>
        <fullName evidence="3">Wobble nucleotide-excising tRNase</fullName>
    </submittedName>
</protein>
<name>A0A7W6K317_9HYPH</name>
<dbReference type="Proteomes" id="UP000584824">
    <property type="component" value="Unassembled WGS sequence"/>
</dbReference>
<organism evidence="3 4">
    <name type="scientific">Allorhizobium borbori</name>
    <dbReference type="NCBI Taxonomy" id="485907"/>
    <lineage>
        <taxon>Bacteria</taxon>
        <taxon>Pseudomonadati</taxon>
        <taxon>Pseudomonadota</taxon>
        <taxon>Alphaproteobacteria</taxon>
        <taxon>Hyphomicrobiales</taxon>
        <taxon>Rhizobiaceae</taxon>
        <taxon>Rhizobium/Agrobacterium group</taxon>
        <taxon>Allorhizobium</taxon>
    </lineage>
</organism>
<keyword evidence="4" id="KW-1185">Reference proteome</keyword>
<sequence>MITDIEIANVATYPATGERLTDLKKINYLFGHNGCGKTTISRAVHDPSICAGYTVNWRDGRELATLVFNRDFAEASFGDQMQGIFTLGEDSTRAVAEIERLTGEIAGLDSDIVNLRRNLVGEDGTGGREAELAAARAALIDACWKSQIDHKDAFMDAFTGYRGKKSDFCTKLLAEAERNISKLKTLDALTAEAATVFQDAATPEIAIAPISFDRFAGLEASPILARSVVGRDDVVVAALIGRLGNSDWVKQGVGYLAEADGPCPFCQQPAPAGLLDDLNAFFDEQYEADLASIDLLAASYEQAVNAVIARIDALIAAPHRFVDAVILGERSAALKTAFELNIERIMAKRKEPSGVVELDATVELTAAITALIAAANDATEQYNTTIRNLASAKSALTAQIWRFVVEERRTDLETYQTTASNLNRAIDGMRRSMGDKTTRRADLRRQLSAIEETITSVRPTVDSINRILSQYGFSNFRLEVAGERDDMYRLVRLDGSDAAYSLSEGERSFITFLYFYHQLAGSTSSTGTAVEKVVVFDDPVSSLDADVLFVVSALIRKVISDVRQNVGNVRQVFVLTHNIYFHKEVSFDRERRGQARSFETFWIVRKRENVSSVTHYDYNPVKTSYELLWDEVRNPDRPNLTIQNTMRRIVENYLTVLGGLKQDEIVALFEGRDAQICASLFSWINDGSHSSHDDIYVAVDDNAVQGYLHVFREVFERTGHGAHYRMMMRISEDDSQDDGVIAVPVDAAAAPPARLAPPTQAPEQPVGG</sequence>
<dbReference type="AlphaFoldDB" id="A0A7W6K317"/>
<dbReference type="SUPFAM" id="SSF52540">
    <property type="entry name" value="P-loop containing nucleoside triphosphate hydrolases"/>
    <property type="match status" value="1"/>
</dbReference>